<dbReference type="FunFam" id="1.10.3470.10:FF:000001">
    <property type="entry name" value="Vitamin B12 ABC transporter permease BtuC"/>
    <property type="match status" value="1"/>
</dbReference>
<dbReference type="PANTHER" id="PTHR30472">
    <property type="entry name" value="FERRIC ENTEROBACTIN TRANSPORT SYSTEM PERMEASE PROTEIN"/>
    <property type="match status" value="1"/>
</dbReference>
<reference evidence="9 10" key="1">
    <citation type="submission" date="2016-06" db="EMBL/GenBank/DDBJ databases">
        <authorList>
            <person name="Kjaerup R.B."/>
            <person name="Dalgaard T.S."/>
            <person name="Juul-Madsen H.R."/>
        </authorList>
    </citation>
    <scope>NUCLEOTIDE SEQUENCE [LARGE SCALE GENOMIC DNA]</scope>
    <source>
        <strain evidence="9 10">373-A1</strain>
    </source>
</reference>
<sequence length="328" mass="35416">MKLKKSILLHGIVLLILILVSLSIGRYNIEFKEVIKTLFNMDASFQDFNLLMNIRIPRVLLVVIGGGALALSGMVFQSIFQNPLISPDVLGVTSGCSLGAVVAIVLFSSSTILLQVMSFVFGIGAVIFSMLLSKNMKSNKVLALVISGIVTGAIASAFIMIFKYFADPYKELPAIDFWLMGGFYNSSWSKVVIVFILTLISSLVLFLVRWQLKVLTMGDTQAKLLGVNVNAIRIVAILAATLLVSAVVSVAGVVSWIGILAPHIVKSYSKDDISKIMPTTLLMGGILMIIADTIARTISTTEIPISILTSLVGAPFLVYLLCRKKGLV</sequence>
<dbReference type="GO" id="GO:0033214">
    <property type="term" value="P:siderophore-iron import into cell"/>
    <property type="evidence" value="ECO:0007669"/>
    <property type="project" value="TreeGrafter"/>
</dbReference>
<feature type="transmembrane region" description="Helical" evidence="8">
    <location>
        <begin position="7"/>
        <end position="29"/>
    </location>
</feature>
<evidence type="ECO:0000256" key="3">
    <source>
        <dbReference type="ARBA" id="ARBA00022448"/>
    </source>
</evidence>
<dbReference type="RefSeq" id="WP_055253609.1">
    <property type="nucleotide sequence ID" value="NZ_CABHIH010000001.1"/>
</dbReference>
<dbReference type="GO" id="GO:0005886">
    <property type="term" value="C:plasma membrane"/>
    <property type="evidence" value="ECO:0007669"/>
    <property type="project" value="UniProtKB-SubCell"/>
</dbReference>
<evidence type="ECO:0000313" key="10">
    <source>
        <dbReference type="Proteomes" id="UP000092714"/>
    </source>
</evidence>
<dbReference type="PANTHER" id="PTHR30472:SF70">
    <property type="entry name" value="MOLYBDATE IMPORT SYSTEM PERMEASE PROTEIN MOLB"/>
    <property type="match status" value="1"/>
</dbReference>
<name>A0A174AY87_9CLOT</name>
<organism evidence="9 10">
    <name type="scientific">Clostridium paraputrificum</name>
    <dbReference type="NCBI Taxonomy" id="29363"/>
    <lineage>
        <taxon>Bacteria</taxon>
        <taxon>Bacillati</taxon>
        <taxon>Bacillota</taxon>
        <taxon>Clostridia</taxon>
        <taxon>Eubacteriales</taxon>
        <taxon>Clostridiaceae</taxon>
        <taxon>Clostridium</taxon>
    </lineage>
</organism>
<evidence type="ECO:0000256" key="5">
    <source>
        <dbReference type="ARBA" id="ARBA00022692"/>
    </source>
</evidence>
<comment type="caution">
    <text evidence="9">The sequence shown here is derived from an EMBL/GenBank/DDBJ whole genome shotgun (WGS) entry which is preliminary data.</text>
</comment>
<dbReference type="GO" id="GO:0022857">
    <property type="term" value="F:transmembrane transporter activity"/>
    <property type="evidence" value="ECO:0007669"/>
    <property type="project" value="InterPro"/>
</dbReference>
<evidence type="ECO:0000256" key="1">
    <source>
        <dbReference type="ARBA" id="ARBA00004651"/>
    </source>
</evidence>
<dbReference type="eggNOG" id="COG0609">
    <property type="taxonomic scope" value="Bacteria"/>
</dbReference>
<dbReference type="OrthoDB" id="9792889at2"/>
<evidence type="ECO:0000256" key="7">
    <source>
        <dbReference type="ARBA" id="ARBA00023136"/>
    </source>
</evidence>
<dbReference type="EMBL" id="MAPZ01000009">
    <property type="protein sequence ID" value="OBY12363.1"/>
    <property type="molecule type" value="Genomic_DNA"/>
</dbReference>
<dbReference type="Proteomes" id="UP000092714">
    <property type="component" value="Unassembled WGS sequence"/>
</dbReference>
<gene>
    <name evidence="9" type="ORF">CP373A1_01855</name>
</gene>
<feature type="transmembrane region" description="Helical" evidence="8">
    <location>
        <begin position="273"/>
        <end position="291"/>
    </location>
</feature>
<evidence type="ECO:0000313" key="9">
    <source>
        <dbReference type="EMBL" id="OBY12363.1"/>
    </source>
</evidence>
<evidence type="ECO:0000256" key="2">
    <source>
        <dbReference type="ARBA" id="ARBA00007935"/>
    </source>
</evidence>
<accession>A0A174AY87</accession>
<feature type="transmembrane region" description="Helical" evidence="8">
    <location>
        <begin position="231"/>
        <end position="261"/>
    </location>
</feature>
<feature type="transmembrane region" description="Helical" evidence="8">
    <location>
        <begin position="112"/>
        <end position="132"/>
    </location>
</feature>
<keyword evidence="3" id="KW-0813">Transport</keyword>
<dbReference type="SUPFAM" id="SSF81345">
    <property type="entry name" value="ABC transporter involved in vitamin B12 uptake, BtuC"/>
    <property type="match status" value="1"/>
</dbReference>
<keyword evidence="6 8" id="KW-1133">Transmembrane helix</keyword>
<comment type="subcellular location">
    <subcellularLocation>
        <location evidence="1">Cell membrane</location>
        <topology evidence="1">Multi-pass membrane protein</topology>
    </subcellularLocation>
</comment>
<keyword evidence="4" id="KW-1003">Cell membrane</keyword>
<evidence type="ECO:0000256" key="4">
    <source>
        <dbReference type="ARBA" id="ARBA00022475"/>
    </source>
</evidence>
<dbReference type="AlphaFoldDB" id="A0A174AY87"/>
<proteinExistence type="inferred from homology"/>
<protein>
    <submittedName>
        <fullName evidence="9">Iron ABC transporter</fullName>
    </submittedName>
</protein>
<evidence type="ECO:0000256" key="8">
    <source>
        <dbReference type="SAM" id="Phobius"/>
    </source>
</evidence>
<dbReference type="Pfam" id="PF01032">
    <property type="entry name" value="FecCD"/>
    <property type="match status" value="1"/>
</dbReference>
<dbReference type="InterPro" id="IPR037294">
    <property type="entry name" value="ABC_BtuC-like"/>
</dbReference>
<dbReference type="Gene3D" id="1.10.3470.10">
    <property type="entry name" value="ABC transporter involved in vitamin B12 uptake, BtuC"/>
    <property type="match status" value="1"/>
</dbReference>
<keyword evidence="7 8" id="KW-0472">Membrane</keyword>
<dbReference type="CDD" id="cd06550">
    <property type="entry name" value="TM_ABC_iron-siderophores_like"/>
    <property type="match status" value="1"/>
</dbReference>
<keyword evidence="5 8" id="KW-0812">Transmembrane</keyword>
<feature type="transmembrane region" description="Helical" evidence="8">
    <location>
        <begin position="88"/>
        <end position="106"/>
    </location>
</feature>
<keyword evidence="10" id="KW-1185">Reference proteome</keyword>
<feature type="transmembrane region" description="Helical" evidence="8">
    <location>
        <begin position="56"/>
        <end position="76"/>
    </location>
</feature>
<evidence type="ECO:0000256" key="6">
    <source>
        <dbReference type="ARBA" id="ARBA00022989"/>
    </source>
</evidence>
<feature type="transmembrane region" description="Helical" evidence="8">
    <location>
        <begin position="303"/>
        <end position="321"/>
    </location>
</feature>
<dbReference type="InterPro" id="IPR000522">
    <property type="entry name" value="ABC_transptr_permease_BtuC"/>
</dbReference>
<comment type="similarity">
    <text evidence="2">Belongs to the binding-protein-dependent transport system permease family. FecCD subfamily.</text>
</comment>
<feature type="transmembrane region" description="Helical" evidence="8">
    <location>
        <begin position="141"/>
        <end position="166"/>
    </location>
</feature>
<feature type="transmembrane region" description="Helical" evidence="8">
    <location>
        <begin position="186"/>
        <end position="210"/>
    </location>
</feature>